<evidence type="ECO:0000256" key="1">
    <source>
        <dbReference type="SAM" id="MobiDB-lite"/>
    </source>
</evidence>
<feature type="region of interest" description="Disordered" evidence="1">
    <location>
        <begin position="76"/>
        <end position="95"/>
    </location>
</feature>
<feature type="compositionally biased region" description="Low complexity" evidence="1">
    <location>
        <begin position="122"/>
        <end position="131"/>
    </location>
</feature>
<dbReference type="SUPFAM" id="SSF53067">
    <property type="entry name" value="Actin-like ATPase domain"/>
    <property type="match status" value="2"/>
</dbReference>
<feature type="compositionally biased region" description="Basic and acidic residues" evidence="1">
    <location>
        <begin position="776"/>
        <end position="785"/>
    </location>
</feature>
<name>A0AAE0SFT1_9BIVA</name>
<dbReference type="Gene3D" id="3.30.420.40">
    <property type="match status" value="1"/>
</dbReference>
<feature type="region of interest" description="Disordered" evidence="1">
    <location>
        <begin position="1"/>
        <end position="23"/>
    </location>
</feature>
<feature type="region of interest" description="Disordered" evidence="1">
    <location>
        <begin position="115"/>
        <end position="200"/>
    </location>
</feature>
<feature type="compositionally biased region" description="Low complexity" evidence="1">
    <location>
        <begin position="884"/>
        <end position="902"/>
    </location>
</feature>
<dbReference type="Proteomes" id="UP001195483">
    <property type="component" value="Unassembled WGS sequence"/>
</dbReference>
<feature type="compositionally biased region" description="Low complexity" evidence="1">
    <location>
        <begin position="178"/>
        <end position="191"/>
    </location>
</feature>
<feature type="compositionally biased region" description="Basic and acidic residues" evidence="1">
    <location>
        <begin position="162"/>
        <end position="177"/>
    </location>
</feature>
<evidence type="ECO:0000313" key="2">
    <source>
        <dbReference type="EMBL" id="KAK3590560.1"/>
    </source>
</evidence>
<feature type="compositionally biased region" description="Low complexity" evidence="1">
    <location>
        <begin position="792"/>
        <end position="808"/>
    </location>
</feature>
<feature type="region of interest" description="Disordered" evidence="1">
    <location>
        <begin position="328"/>
        <end position="361"/>
    </location>
</feature>
<evidence type="ECO:0008006" key="4">
    <source>
        <dbReference type="Google" id="ProtNLM"/>
    </source>
</evidence>
<reference evidence="2" key="3">
    <citation type="submission" date="2023-05" db="EMBL/GenBank/DDBJ databases">
        <authorList>
            <person name="Smith C.H."/>
        </authorList>
    </citation>
    <scope>NUCLEOTIDE SEQUENCE</scope>
    <source>
        <strain evidence="2">CHS0354</strain>
        <tissue evidence="2">Mantle</tissue>
    </source>
</reference>
<accession>A0AAE0SFT1</accession>
<feature type="region of interest" description="Disordered" evidence="1">
    <location>
        <begin position="220"/>
        <end position="239"/>
    </location>
</feature>
<feature type="compositionally biased region" description="Polar residues" evidence="1">
    <location>
        <begin position="76"/>
        <end position="93"/>
    </location>
</feature>
<protein>
    <recommendedName>
        <fullName evidence="4">Heat shock 70 kDa protein 12A</fullName>
    </recommendedName>
</protein>
<dbReference type="PANTHER" id="PTHR14187">
    <property type="entry name" value="ALPHA KINASE/ELONGATION FACTOR 2 KINASE"/>
    <property type="match status" value="1"/>
</dbReference>
<feature type="compositionally biased region" description="Basic and acidic residues" evidence="1">
    <location>
        <begin position="644"/>
        <end position="655"/>
    </location>
</feature>
<feature type="region of interest" description="Disordered" evidence="1">
    <location>
        <begin position="856"/>
        <end position="1056"/>
    </location>
</feature>
<comment type="caution">
    <text evidence="2">The sequence shown here is derived from an EMBL/GenBank/DDBJ whole genome shotgun (WGS) entry which is preliminary data.</text>
</comment>
<dbReference type="EMBL" id="JAEAOA010000558">
    <property type="protein sequence ID" value="KAK3590560.1"/>
    <property type="molecule type" value="Genomic_DNA"/>
</dbReference>
<dbReference type="InterPro" id="IPR043129">
    <property type="entry name" value="ATPase_NBD"/>
</dbReference>
<sequence length="1765" mass="196908">MSSSKKYRLVQRSMTMQERLPQGKYRKLSEDEITLDWLHFSRQSFLGDGRNTSPKLTSNAVSLDPIDTVLMENQPAQHSTTRSMPENMESTLSLKRRQPKFLKVFSHRLSRKSLSKEDVRLSVTEEVSDSTVSEKKVDNESAVSADKSHVEHIQPNMSVNKESQKTRYSKEKRKDSKSSSSSSSSSSLSSKDNWSNNRINRDSVPIDEYLLKYGLVPKSVNSNSVPSDRSSDGINGIADGKRNKICIKDGEERKNMSICKTQINTSQSAPFAESDIKIESKKRITNSSLTSTSSASSGSTSESNIKLTTTKIGIVPIDQYLNPHDFVSRSARNVSTEGSREKSSDGRKGSESNKGNVPAMEKKNLESLALISKSDLDLVQKRKQKDKRKSYDPTRHSCISVGIKASDDNAITFWDARYDAPNFETDTFQMHALVTDGTDEIKYKADNMDTDTFNMRMNSEIPLMVREIPEPSLSIVHIGKATLTPREVEVMHSESTEGPILQRRNKVENSAQNIGPSTYDMTDDKGNYVSVENNRHNIQGYDYTTISFHGKPPHLDDAALDCLQESCVDDAACLSPANTIESNNEQMPSGGTAVQIAQAGGYYRAITNDNTTRPRRSSASSTSSSSSSNSKSSERLSLTMDRANSSEKAYEERNLGHANTKKAGNGKMDAVNNGHYRKKAYEHPRFEHLKSETETIKSDIGHHLGVRKTFISGVSPISDDNGLEQEKLKSSPAVTFDDDHCMGDKRKLHFDSSASLEEDHRECKEGQQKSQSSTSIEKDHLHEANENTSDIETSALETSHSESELSSTGQANGMKTRVDKNDNHGTGAVNETDDRNISIETEIVCEDMADVVTQSTFIRPESPASSDISREIARVSDPCESDHSTSSTASFNSSSPSTSSGSNQKNGNRSSHKLEKNSKVTQDRPRQVTYNCPVFYSENNQNGKLHIDSTSTSSPKSKDGNVSEKLPDKLRSELHDEKKLLKQRHCGKDVPLSNSSFTSTDNSSEKARRRRQSSSSSSSQNSHHTEELSPRSTQFDLQGDPYIKNTHAEFSGGKESDEFGEAEIGERIEQLEINQVDEMPSASTYSYSEIHSALNTLDNVIHTSGVHVRTHSENAGTLRTAGGHFVVVAIDFGTTYSGYAFSFTRDPDSIYMMRKWEGGDPGVINQKTLTTLLLTPDEKFHSFGYAARDFFHDLDPDEATHWLYFEKFKMMLHYSANLCSTTLLTASNGRQVPALTVFSHALRFFKERVLEELSDQSGMKIMNEDIRWVLTVPAIWKAQAKQFMRQASYDAGLVSPAFPDQLLVALEPEVASIYCRKLRMHQLIPEGPPIKSPLRSPRKSQPDIHPNKEMACKDFVSDSNLQRSPCCSSSNLQRSACCSFLDTSLSHSDTVDSIVQGMRYMVVDCGGGTVDITVHEIDTGGRLNELHRATGGPYRSVGVDLEFEKLLHGIFGVEFIEQFKLKCPAGWVDLMINFESRKRSASPYSVSSLNVSLPFSFINCYKKSKGSHIESIIKKYGDKEIRWSSQGMLRLSPEAMRRLFLPTLDRIKQTIGDVLNDPETRGVKYLFLVGGFAESAFLQTEVRQEFRHILQVIIPQEVSLTIVKGAVLFALDPTVVNLRRSRLTYGVGVLNRFDPNKHPVEKKVTKDGIDWCTDVFDKFVMIDQPIAQGDVVVRSYTPARPGQKTSQINVYCTEEEDIMFITDIGVKKCGTLALELEPLSLEAREPPIRREIQTRMMFGETEIKVNAIDMSTGTNVYCSIDFMNR</sequence>
<feature type="compositionally biased region" description="Basic and acidic residues" evidence="1">
    <location>
        <begin position="338"/>
        <end position="351"/>
    </location>
</feature>
<gene>
    <name evidence="2" type="ORF">CHS0354_008490</name>
</gene>
<proteinExistence type="predicted"/>
<dbReference type="PANTHER" id="PTHR14187:SF46">
    <property type="entry name" value="HEAT SHOCK 70 KDA PROTEIN 12A"/>
    <property type="match status" value="1"/>
</dbReference>
<feature type="region of interest" description="Disordered" evidence="1">
    <location>
        <begin position="607"/>
        <end position="671"/>
    </location>
</feature>
<reference evidence="2" key="2">
    <citation type="journal article" date="2021" name="Genome Biol. Evol.">
        <title>Developing a high-quality reference genome for a parasitic bivalve with doubly uniparental inheritance (Bivalvia: Unionida).</title>
        <authorList>
            <person name="Smith C.H."/>
        </authorList>
    </citation>
    <scope>NUCLEOTIDE SEQUENCE</scope>
    <source>
        <strain evidence="2">CHS0354</strain>
        <tissue evidence="2">Mantle</tissue>
    </source>
</reference>
<feature type="compositionally biased region" description="Basic and acidic residues" evidence="1">
    <location>
        <begin position="956"/>
        <end position="980"/>
    </location>
</feature>
<feature type="compositionally biased region" description="Low complexity" evidence="1">
    <location>
        <begin position="993"/>
        <end position="1002"/>
    </location>
</feature>
<feature type="compositionally biased region" description="Polar residues" evidence="1">
    <location>
        <begin position="856"/>
        <end position="867"/>
    </location>
</feature>
<reference evidence="2" key="1">
    <citation type="journal article" date="2021" name="Genome Biol. Evol.">
        <title>A High-Quality Reference Genome for a Parasitic Bivalve with Doubly Uniparental Inheritance (Bivalvia: Unionida).</title>
        <authorList>
            <person name="Smith C.H."/>
        </authorList>
    </citation>
    <scope>NUCLEOTIDE SEQUENCE</scope>
    <source>
        <strain evidence="2">CHS0354</strain>
    </source>
</reference>
<keyword evidence="3" id="KW-1185">Reference proteome</keyword>
<feature type="compositionally biased region" description="Low complexity" evidence="1">
    <location>
        <begin position="617"/>
        <end position="637"/>
    </location>
</feature>
<feature type="compositionally biased region" description="Basic and acidic residues" evidence="1">
    <location>
        <begin position="912"/>
        <end position="926"/>
    </location>
</feature>
<feature type="compositionally biased region" description="Basic and acidic residues" evidence="1">
    <location>
        <begin position="757"/>
        <end position="767"/>
    </location>
</feature>
<evidence type="ECO:0000313" key="3">
    <source>
        <dbReference type="Proteomes" id="UP001195483"/>
    </source>
</evidence>
<organism evidence="2 3">
    <name type="scientific">Potamilus streckersoni</name>
    <dbReference type="NCBI Taxonomy" id="2493646"/>
    <lineage>
        <taxon>Eukaryota</taxon>
        <taxon>Metazoa</taxon>
        <taxon>Spiralia</taxon>
        <taxon>Lophotrochozoa</taxon>
        <taxon>Mollusca</taxon>
        <taxon>Bivalvia</taxon>
        <taxon>Autobranchia</taxon>
        <taxon>Heteroconchia</taxon>
        <taxon>Palaeoheterodonta</taxon>
        <taxon>Unionida</taxon>
        <taxon>Unionoidea</taxon>
        <taxon>Unionidae</taxon>
        <taxon>Ambleminae</taxon>
        <taxon>Lampsilini</taxon>
        <taxon>Potamilus</taxon>
    </lineage>
</organism>
<feature type="region of interest" description="Disordered" evidence="1">
    <location>
        <begin position="757"/>
        <end position="835"/>
    </location>
</feature>